<dbReference type="AlphaFoldDB" id="A0A420WAF0"/>
<evidence type="ECO:0008006" key="4">
    <source>
        <dbReference type="Google" id="ProtNLM"/>
    </source>
</evidence>
<name>A0A420WAF0_9PROT</name>
<evidence type="ECO:0000256" key="1">
    <source>
        <dbReference type="SAM" id="SignalP"/>
    </source>
</evidence>
<proteinExistence type="predicted"/>
<dbReference type="EMBL" id="RBIG01000005">
    <property type="protein sequence ID" value="RKQ67974.1"/>
    <property type="molecule type" value="Genomic_DNA"/>
</dbReference>
<comment type="caution">
    <text evidence="2">The sequence shown here is derived from an EMBL/GenBank/DDBJ whole genome shotgun (WGS) entry which is preliminary data.</text>
</comment>
<dbReference type="GO" id="GO:0016788">
    <property type="term" value="F:hydrolase activity, acting on ester bonds"/>
    <property type="evidence" value="ECO:0007669"/>
    <property type="project" value="UniProtKB-ARBA"/>
</dbReference>
<dbReference type="Proteomes" id="UP000277424">
    <property type="component" value="Unassembled WGS sequence"/>
</dbReference>
<feature type="chain" id="PRO_5019160390" description="Lysophospholipase L1-like esterase" evidence="1">
    <location>
        <begin position="30"/>
        <end position="271"/>
    </location>
</feature>
<protein>
    <recommendedName>
        <fullName evidence="4">Lysophospholipase L1-like esterase</fullName>
    </recommendedName>
</protein>
<dbReference type="OrthoDB" id="9792428at2"/>
<dbReference type="SUPFAM" id="SSF52266">
    <property type="entry name" value="SGNH hydrolase"/>
    <property type="match status" value="1"/>
</dbReference>
<gene>
    <name evidence="2" type="ORF">BCL74_3635</name>
</gene>
<dbReference type="RefSeq" id="WP_121222197.1">
    <property type="nucleotide sequence ID" value="NZ_RBIG01000005.1"/>
</dbReference>
<dbReference type="Gene3D" id="3.40.50.1110">
    <property type="entry name" value="SGNH hydrolase"/>
    <property type="match status" value="1"/>
</dbReference>
<dbReference type="InterPro" id="IPR036514">
    <property type="entry name" value="SGNH_hydro_sf"/>
</dbReference>
<accession>A0A420WAF0</accession>
<organism evidence="2 3">
    <name type="scientific">Oceanibaculum indicum</name>
    <dbReference type="NCBI Taxonomy" id="526216"/>
    <lineage>
        <taxon>Bacteria</taxon>
        <taxon>Pseudomonadati</taxon>
        <taxon>Pseudomonadota</taxon>
        <taxon>Alphaproteobacteria</taxon>
        <taxon>Rhodospirillales</taxon>
        <taxon>Oceanibaculaceae</taxon>
        <taxon>Oceanibaculum</taxon>
    </lineage>
</organism>
<keyword evidence="1" id="KW-0732">Signal</keyword>
<reference evidence="2 3" key="1">
    <citation type="submission" date="2018-10" db="EMBL/GenBank/DDBJ databases">
        <title>Comparative analysis of microorganisms from saline springs in Andes Mountain Range, Colombia.</title>
        <authorList>
            <person name="Rubin E."/>
        </authorList>
    </citation>
    <scope>NUCLEOTIDE SEQUENCE [LARGE SCALE GENOMIC DNA]</scope>
    <source>
        <strain evidence="2 3">USBA 36</strain>
    </source>
</reference>
<feature type="signal peptide" evidence="1">
    <location>
        <begin position="1"/>
        <end position="29"/>
    </location>
</feature>
<evidence type="ECO:0000313" key="3">
    <source>
        <dbReference type="Proteomes" id="UP000277424"/>
    </source>
</evidence>
<evidence type="ECO:0000313" key="2">
    <source>
        <dbReference type="EMBL" id="RKQ67974.1"/>
    </source>
</evidence>
<sequence>MSISLKKLRLLAHASAFVLCLAVSGAAIAASAPAVKGPQVESPKRVLLVGNSYLYYNDSLHNHLRRMVAAADADLGKALQYKSATIGGATLAHHNVDWLTGPGQIGIKEPFELVILQGHSAAALSEKRQADFRTAASAHAKIIAERGGKVALYMTHAYVPPHKQAKPENTQLIDDFYVKTGNELGALVIPVGLAFDEAYKRDPEIKLHNAQDHSHPSLLGSYLAAATVYATIYGKSPVGNAYDAYGQVDAKTASFLQQVAQDTVTGFFARK</sequence>